<sequence>MIWLLFPLRHEQERRQESKWIPAFAGMTGAGLARPEKPINAFIGRIGIPASRL</sequence>
<dbReference type="KEGG" id="lez:GLE_2727"/>
<evidence type="ECO:0000313" key="2">
    <source>
        <dbReference type="Proteomes" id="UP000061569"/>
    </source>
</evidence>
<dbReference type="AlphaFoldDB" id="A0A0S2DHH9"/>
<gene>
    <name evidence="1" type="ORF">GLE_2727</name>
</gene>
<dbReference type="PATRIC" id="fig|69.6.peg.2685"/>
<dbReference type="Proteomes" id="UP000061569">
    <property type="component" value="Chromosome"/>
</dbReference>
<evidence type="ECO:0000313" key="1">
    <source>
        <dbReference type="EMBL" id="ALN58075.1"/>
    </source>
</evidence>
<reference evidence="1 2" key="1">
    <citation type="submission" date="2015-11" db="EMBL/GenBank/DDBJ databases">
        <title>Genome sequences of Lysobacter enzymogenes strain C3 and Lysobacter antibioticus ATCC 29479.</title>
        <authorList>
            <person name="Kobayashi D.Y."/>
        </authorList>
    </citation>
    <scope>NUCLEOTIDE SEQUENCE [LARGE SCALE GENOMIC DNA]</scope>
    <source>
        <strain evidence="1 2">C3</strain>
    </source>
</reference>
<dbReference type="EMBL" id="CP013140">
    <property type="protein sequence ID" value="ALN58075.1"/>
    <property type="molecule type" value="Genomic_DNA"/>
</dbReference>
<proteinExistence type="predicted"/>
<organism evidence="1 2">
    <name type="scientific">Lysobacter enzymogenes</name>
    <dbReference type="NCBI Taxonomy" id="69"/>
    <lineage>
        <taxon>Bacteria</taxon>
        <taxon>Pseudomonadati</taxon>
        <taxon>Pseudomonadota</taxon>
        <taxon>Gammaproteobacteria</taxon>
        <taxon>Lysobacterales</taxon>
        <taxon>Lysobacteraceae</taxon>
        <taxon>Lysobacter</taxon>
    </lineage>
</organism>
<name>A0A0S2DHH9_LYSEN</name>
<accession>A0A0S2DHH9</accession>
<protein>
    <submittedName>
        <fullName evidence="1">Uncharacterized protein</fullName>
    </submittedName>
</protein>
<dbReference type="STRING" id="69.GLE_2727"/>